<reference evidence="1 2" key="1">
    <citation type="submission" date="2020-08" db="EMBL/GenBank/DDBJ databases">
        <title>Genomic Encyclopedia of Type Strains, Phase IV (KMG-IV): sequencing the most valuable type-strain genomes for metagenomic binning, comparative biology and taxonomic classification.</title>
        <authorList>
            <person name="Goeker M."/>
        </authorList>
    </citation>
    <scope>NUCLEOTIDE SEQUENCE [LARGE SCALE GENOMIC DNA]</scope>
    <source>
        <strain evidence="1 2">DSM 45385</strain>
    </source>
</reference>
<dbReference type="RefSeq" id="WP_184962790.1">
    <property type="nucleotide sequence ID" value="NZ_JACHIN010000004.1"/>
</dbReference>
<organism evidence="1 2">
    <name type="scientific">Nonomuraea endophytica</name>
    <dbReference type="NCBI Taxonomy" id="714136"/>
    <lineage>
        <taxon>Bacteria</taxon>
        <taxon>Bacillati</taxon>
        <taxon>Actinomycetota</taxon>
        <taxon>Actinomycetes</taxon>
        <taxon>Streptosporangiales</taxon>
        <taxon>Streptosporangiaceae</taxon>
        <taxon>Nonomuraea</taxon>
    </lineage>
</organism>
<keyword evidence="2" id="KW-1185">Reference proteome</keyword>
<evidence type="ECO:0000313" key="1">
    <source>
        <dbReference type="EMBL" id="MBB5078266.1"/>
    </source>
</evidence>
<accession>A0A7W8EGD2</accession>
<dbReference type="Proteomes" id="UP000568380">
    <property type="component" value="Unassembled WGS sequence"/>
</dbReference>
<evidence type="ECO:0000313" key="2">
    <source>
        <dbReference type="Proteomes" id="UP000568380"/>
    </source>
</evidence>
<name>A0A7W8EGD2_9ACTN</name>
<dbReference type="AlphaFoldDB" id="A0A7W8EGD2"/>
<protein>
    <submittedName>
        <fullName evidence="1">Uncharacterized protein</fullName>
    </submittedName>
</protein>
<dbReference type="EMBL" id="JACHIN010000004">
    <property type="protein sequence ID" value="MBB5078266.1"/>
    <property type="molecule type" value="Genomic_DNA"/>
</dbReference>
<comment type="caution">
    <text evidence="1">The sequence shown here is derived from an EMBL/GenBank/DDBJ whole genome shotgun (WGS) entry which is preliminary data.</text>
</comment>
<sequence length="45" mass="4628">MDIRALVARTAAALAVAAALMGSSDPATLNVQAIVDRLNLYVLTS</sequence>
<gene>
    <name evidence="1" type="ORF">HNR40_003741</name>
</gene>
<proteinExistence type="predicted"/>